<organism evidence="1 2">
    <name type="scientific">Tumebacillus lipolyticus</name>
    <dbReference type="NCBI Taxonomy" id="1280370"/>
    <lineage>
        <taxon>Bacteria</taxon>
        <taxon>Bacillati</taxon>
        <taxon>Bacillota</taxon>
        <taxon>Bacilli</taxon>
        <taxon>Bacillales</taxon>
        <taxon>Alicyclobacillaceae</taxon>
        <taxon>Tumebacillus</taxon>
    </lineage>
</organism>
<evidence type="ECO:0000313" key="1">
    <source>
        <dbReference type="EMBL" id="MFD2170369.1"/>
    </source>
</evidence>
<dbReference type="RefSeq" id="WP_386046806.1">
    <property type="nucleotide sequence ID" value="NZ_JBHUIO010000005.1"/>
</dbReference>
<evidence type="ECO:0000313" key="2">
    <source>
        <dbReference type="Proteomes" id="UP001597343"/>
    </source>
</evidence>
<protein>
    <submittedName>
        <fullName evidence="1">Uncharacterized protein</fullName>
    </submittedName>
</protein>
<proteinExistence type="predicted"/>
<name>A0ABW4ZYG4_9BACL</name>
<gene>
    <name evidence="1" type="ORF">ACFSOY_10190</name>
</gene>
<keyword evidence="2" id="KW-1185">Reference proteome</keyword>
<dbReference type="EMBL" id="JBHUIO010000005">
    <property type="protein sequence ID" value="MFD2170369.1"/>
    <property type="molecule type" value="Genomic_DNA"/>
</dbReference>
<reference evidence="2" key="1">
    <citation type="journal article" date="2019" name="Int. J. Syst. Evol. Microbiol.">
        <title>The Global Catalogue of Microorganisms (GCM) 10K type strain sequencing project: providing services to taxonomists for standard genome sequencing and annotation.</title>
        <authorList>
            <consortium name="The Broad Institute Genomics Platform"/>
            <consortium name="The Broad Institute Genome Sequencing Center for Infectious Disease"/>
            <person name="Wu L."/>
            <person name="Ma J."/>
        </authorList>
    </citation>
    <scope>NUCLEOTIDE SEQUENCE [LARGE SCALE GENOMIC DNA]</scope>
    <source>
        <strain evidence="2">CGMCC 1.13574</strain>
    </source>
</reference>
<accession>A0ABW4ZYG4</accession>
<comment type="caution">
    <text evidence="1">The sequence shown here is derived from an EMBL/GenBank/DDBJ whole genome shotgun (WGS) entry which is preliminary data.</text>
</comment>
<dbReference type="Proteomes" id="UP001597343">
    <property type="component" value="Unassembled WGS sequence"/>
</dbReference>
<sequence length="59" mass="7143">MFKSLFREILGSKKHHRYSSSDYKKRHGYQKFSSSDYKKYGHGHKHYKRKHTSIGFFSS</sequence>